<feature type="non-terminal residue" evidence="1">
    <location>
        <position position="52"/>
    </location>
</feature>
<dbReference type="EMBL" id="LSRX01004309">
    <property type="protein sequence ID" value="OLP74066.1"/>
    <property type="molecule type" value="Genomic_DNA"/>
</dbReference>
<comment type="caution">
    <text evidence="1">The sequence shown here is derived from an EMBL/GenBank/DDBJ whole genome shotgun (WGS) entry which is preliminary data.</text>
</comment>
<keyword evidence="2" id="KW-1185">Reference proteome</keyword>
<reference evidence="1 2" key="1">
    <citation type="submission" date="2016-02" db="EMBL/GenBank/DDBJ databases">
        <title>Genome analysis of coral dinoflagellate symbionts highlights evolutionary adaptations to a symbiotic lifestyle.</title>
        <authorList>
            <person name="Aranda M."/>
            <person name="Li Y."/>
            <person name="Liew Y.J."/>
            <person name="Baumgarten S."/>
            <person name="Simakov O."/>
            <person name="Wilson M."/>
            <person name="Piel J."/>
            <person name="Ashoor H."/>
            <person name="Bougouffa S."/>
            <person name="Bajic V.B."/>
            <person name="Ryu T."/>
            <person name="Ravasi T."/>
            <person name="Bayer T."/>
            <person name="Micklem G."/>
            <person name="Kim H."/>
            <person name="Bhak J."/>
            <person name="Lajeunesse T.C."/>
            <person name="Voolstra C.R."/>
        </authorList>
    </citation>
    <scope>NUCLEOTIDE SEQUENCE [LARGE SCALE GENOMIC DNA]</scope>
    <source>
        <strain evidence="1 2">CCMP2467</strain>
    </source>
</reference>
<protein>
    <submittedName>
        <fullName evidence="1">Uncharacterized protein</fullName>
    </submittedName>
</protein>
<sequence>MNIQDWQASKGIAHKRVRLLVAESYEHTTTLFQDLQLRQGRSWEVAEAMAMP</sequence>
<evidence type="ECO:0000313" key="2">
    <source>
        <dbReference type="Proteomes" id="UP000186817"/>
    </source>
</evidence>
<proteinExistence type="predicted"/>
<gene>
    <name evidence="1" type="ORF">AK812_SmicGene46505</name>
</gene>
<dbReference type="Proteomes" id="UP000186817">
    <property type="component" value="Unassembled WGS sequence"/>
</dbReference>
<organism evidence="1 2">
    <name type="scientific">Symbiodinium microadriaticum</name>
    <name type="common">Dinoflagellate</name>
    <name type="synonym">Zooxanthella microadriatica</name>
    <dbReference type="NCBI Taxonomy" id="2951"/>
    <lineage>
        <taxon>Eukaryota</taxon>
        <taxon>Sar</taxon>
        <taxon>Alveolata</taxon>
        <taxon>Dinophyceae</taxon>
        <taxon>Suessiales</taxon>
        <taxon>Symbiodiniaceae</taxon>
        <taxon>Symbiodinium</taxon>
    </lineage>
</organism>
<dbReference type="AlphaFoldDB" id="A0A1Q9BTR4"/>
<name>A0A1Q9BTR4_SYMMI</name>
<evidence type="ECO:0000313" key="1">
    <source>
        <dbReference type="EMBL" id="OLP74066.1"/>
    </source>
</evidence>
<accession>A0A1Q9BTR4</accession>